<feature type="transmembrane region" description="Helical" evidence="1">
    <location>
        <begin position="49"/>
        <end position="68"/>
    </location>
</feature>
<name>A0A5J5J599_9MICO</name>
<dbReference type="Proteomes" id="UP000325827">
    <property type="component" value="Unassembled WGS sequence"/>
</dbReference>
<keyword evidence="3" id="KW-1185">Reference proteome</keyword>
<gene>
    <name evidence="2" type="ORF">F6B43_07055</name>
</gene>
<dbReference type="EMBL" id="VYSA01000001">
    <property type="protein sequence ID" value="KAA9111337.1"/>
    <property type="molecule type" value="Genomic_DNA"/>
</dbReference>
<comment type="caution">
    <text evidence="2">The sequence shown here is derived from an EMBL/GenBank/DDBJ whole genome shotgun (WGS) entry which is preliminary data.</text>
</comment>
<sequence>MSTSRRRLKAVSLTAICLTAALVVAGAAMTVYAVVGLERGSATFTAILFWAQACLIAGAAIGLGALLLRRALSRQTMARGSAGT</sequence>
<evidence type="ECO:0000256" key="1">
    <source>
        <dbReference type="SAM" id="Phobius"/>
    </source>
</evidence>
<keyword evidence="1" id="KW-1133">Transmembrane helix</keyword>
<evidence type="ECO:0000313" key="2">
    <source>
        <dbReference type="EMBL" id="KAA9111337.1"/>
    </source>
</evidence>
<evidence type="ECO:0000313" key="3">
    <source>
        <dbReference type="Proteomes" id="UP000325827"/>
    </source>
</evidence>
<dbReference type="OrthoDB" id="5084212at2"/>
<accession>A0A5J5J599</accession>
<dbReference type="AlphaFoldDB" id="A0A5J5J599"/>
<reference evidence="3" key="1">
    <citation type="submission" date="2019-09" db="EMBL/GenBank/DDBJ databases">
        <title>Mumia zhuanghuii sp. nov. isolated from the intestinal contents of plateau pika (Ochotona curzoniae) in the Qinghai-Tibet plateau of China.</title>
        <authorList>
            <person name="Tian Z."/>
        </authorList>
    </citation>
    <scope>NUCLEOTIDE SEQUENCE [LARGE SCALE GENOMIC DNA]</scope>
    <source>
        <strain evidence="3">JCM 30598</strain>
    </source>
</reference>
<proteinExistence type="predicted"/>
<organism evidence="2 3">
    <name type="scientific">Microbacterium rhizomatis</name>
    <dbReference type="NCBI Taxonomy" id="1631477"/>
    <lineage>
        <taxon>Bacteria</taxon>
        <taxon>Bacillati</taxon>
        <taxon>Actinomycetota</taxon>
        <taxon>Actinomycetes</taxon>
        <taxon>Micrococcales</taxon>
        <taxon>Microbacteriaceae</taxon>
        <taxon>Microbacterium</taxon>
    </lineage>
</organism>
<keyword evidence="1" id="KW-0472">Membrane</keyword>
<keyword evidence="1" id="KW-0812">Transmembrane</keyword>
<protein>
    <submittedName>
        <fullName evidence="2">Uncharacterized protein</fullName>
    </submittedName>
</protein>
<dbReference type="RefSeq" id="WP_150448106.1">
    <property type="nucleotide sequence ID" value="NZ_VYSA01000001.1"/>
</dbReference>